<dbReference type="Pfam" id="PF08066">
    <property type="entry name" value="PMC2NT"/>
    <property type="match status" value="1"/>
</dbReference>
<feature type="compositionally biased region" description="Polar residues" evidence="6">
    <location>
        <begin position="18"/>
        <end position="30"/>
    </location>
</feature>
<keyword evidence="3" id="KW-0271">Exosome</keyword>
<accession>A0A482XJG2</accession>
<dbReference type="GO" id="GO:0000467">
    <property type="term" value="P:exonucleolytic trimming to generate mature 3'-end of 5.8S rRNA from tricistronic rRNA transcript (SSU-rRNA, 5.8S rRNA, LSU-rRNA)"/>
    <property type="evidence" value="ECO:0007669"/>
    <property type="project" value="InterPro"/>
</dbReference>
<evidence type="ECO:0000256" key="3">
    <source>
        <dbReference type="ARBA" id="ARBA00022835"/>
    </source>
</evidence>
<dbReference type="InParanoid" id="A0A482XJG2"/>
<dbReference type="Gene3D" id="3.30.420.10">
    <property type="entry name" value="Ribonuclease H-like superfamily/Ribonuclease H"/>
    <property type="match status" value="1"/>
</dbReference>
<dbReference type="GO" id="GO:0003727">
    <property type="term" value="F:single-stranded RNA binding"/>
    <property type="evidence" value="ECO:0007669"/>
    <property type="project" value="TreeGrafter"/>
</dbReference>
<feature type="compositionally biased region" description="Polar residues" evidence="6">
    <location>
        <begin position="575"/>
        <end position="584"/>
    </location>
</feature>
<dbReference type="InterPro" id="IPR044876">
    <property type="entry name" value="HRDC_dom_sf"/>
</dbReference>
<feature type="compositionally biased region" description="Polar residues" evidence="6">
    <location>
        <begin position="540"/>
        <end position="550"/>
    </location>
</feature>
<evidence type="ECO:0000313" key="8">
    <source>
        <dbReference type="EMBL" id="RZF46036.1"/>
    </source>
</evidence>
<dbReference type="FunFam" id="1.10.150.80:FF:000001">
    <property type="entry name" value="Putative exosome component 10"/>
    <property type="match status" value="1"/>
</dbReference>
<dbReference type="GO" id="GO:0000176">
    <property type="term" value="C:nuclear exosome (RNase complex)"/>
    <property type="evidence" value="ECO:0007669"/>
    <property type="project" value="InterPro"/>
</dbReference>
<dbReference type="OrthoDB" id="2250022at2759"/>
<keyword evidence="9" id="KW-1185">Reference proteome</keyword>
<sequence length="702" mass="80481">MGDNIHPNDGKSGKNIFPSGSDNQVSTNNAGEEDLSQQGMKLIMDIIKISNGLPLGQQRGFLSTFPEFVSSMAKEGDFILSVLSNAIRNEGIAGNIIRRDIEEKHDMIVDTNDIILERVDINLDEIQGIKRNPDPVLSKIAAAKVTQNKNSPNVQINGPNTATPPWKDQTKDRAMVRLINTRITHRPQIKFKDKIDNRNIPFEPRITEKPNSLKPLAILVEMDEENGESFSHPYEYELDLFKPTEEQLSHKEPIRYKALNEVPFLVVNDNKSLEEMMNHLKSQKEIAVDVEHHSYRTFQGITCLLQISSRERDFVIDALELRDRLHVLNEVFTDPKIVKKYWKVLLNEESHMDLYRKSRKLYDNRQMYALQRLYMWRDKIARDEDESYAYVLPNHMLLQISESLPREMQGILACCNPVPPLVRQNLLMIHKILLEAREQSLVKKHIETEAQRQAIEQAPNWKPVNVESKLYCPHDLSCSDELPENLPTVMQGGLKIEPVNGLSAKCGINVFANEEETEKSTESRTNDSSSIEVEDRTNAAKVQNQTVSENLSEKDIEAFEASRRQEAKRKRDESPPNSNSNLAEVQTPVEYNKKKKKKFDTDLPSSNQQETLKRSKQVSTTTVVEQPKDDDSVIPNLLGDQTEDGTDEKTKNKSGSDKRKSEENKDQEKGKAEPKKAKRDETFQPYNYEAFDFTKFQTQEKH</sequence>
<dbReference type="PANTHER" id="PTHR12124">
    <property type="entry name" value="POLYMYOSITIS/SCLERODERMA AUTOANTIGEN-RELATED"/>
    <property type="match status" value="1"/>
</dbReference>
<dbReference type="Pfam" id="PF00570">
    <property type="entry name" value="HRDC"/>
    <property type="match status" value="1"/>
</dbReference>
<dbReference type="InterPro" id="IPR036397">
    <property type="entry name" value="RNaseH_sf"/>
</dbReference>
<dbReference type="GO" id="GO:0071039">
    <property type="term" value="P:nuclear polyadenylation-dependent CUT catabolic process"/>
    <property type="evidence" value="ECO:0007669"/>
    <property type="project" value="TreeGrafter"/>
</dbReference>
<comment type="similarity">
    <text evidence="5">Belongs to the exosome component 10/RRP6 family.</text>
</comment>
<organism evidence="8 9">
    <name type="scientific">Laodelphax striatellus</name>
    <name type="common">Small brown planthopper</name>
    <name type="synonym">Delphax striatella</name>
    <dbReference type="NCBI Taxonomy" id="195883"/>
    <lineage>
        <taxon>Eukaryota</taxon>
        <taxon>Metazoa</taxon>
        <taxon>Ecdysozoa</taxon>
        <taxon>Arthropoda</taxon>
        <taxon>Hexapoda</taxon>
        <taxon>Insecta</taxon>
        <taxon>Pterygota</taxon>
        <taxon>Neoptera</taxon>
        <taxon>Paraneoptera</taxon>
        <taxon>Hemiptera</taxon>
        <taxon>Auchenorrhyncha</taxon>
        <taxon>Fulgoroidea</taxon>
        <taxon>Delphacidae</taxon>
        <taxon>Criomorphinae</taxon>
        <taxon>Laodelphax</taxon>
    </lineage>
</organism>
<dbReference type="GO" id="GO:0000166">
    <property type="term" value="F:nucleotide binding"/>
    <property type="evidence" value="ECO:0007669"/>
    <property type="project" value="InterPro"/>
</dbReference>
<evidence type="ECO:0000256" key="4">
    <source>
        <dbReference type="ARBA" id="ARBA00023242"/>
    </source>
</evidence>
<evidence type="ECO:0000313" key="9">
    <source>
        <dbReference type="Proteomes" id="UP000291343"/>
    </source>
</evidence>
<feature type="region of interest" description="Disordered" evidence="6">
    <location>
        <begin position="1"/>
        <end position="34"/>
    </location>
</feature>
<dbReference type="Pfam" id="PF01612">
    <property type="entry name" value="DNA_pol_A_exo1"/>
    <property type="match status" value="1"/>
</dbReference>
<dbReference type="GO" id="GO:0071051">
    <property type="term" value="P:poly(A)-dependent snoRNA 3'-end processing"/>
    <property type="evidence" value="ECO:0007669"/>
    <property type="project" value="TreeGrafter"/>
</dbReference>
<evidence type="ECO:0000256" key="2">
    <source>
        <dbReference type="ARBA" id="ARBA00022552"/>
    </source>
</evidence>
<dbReference type="AlphaFoldDB" id="A0A482XJG2"/>
<dbReference type="SMART" id="SM00341">
    <property type="entry name" value="HRDC"/>
    <property type="match status" value="1"/>
</dbReference>
<dbReference type="InterPro" id="IPR010997">
    <property type="entry name" value="HRDC-like_sf"/>
</dbReference>
<dbReference type="GO" id="GO:0000175">
    <property type="term" value="F:3'-5'-RNA exonuclease activity"/>
    <property type="evidence" value="ECO:0007669"/>
    <property type="project" value="InterPro"/>
</dbReference>
<evidence type="ECO:0000256" key="1">
    <source>
        <dbReference type="ARBA" id="ARBA00004123"/>
    </source>
</evidence>
<dbReference type="GO" id="GO:0071036">
    <property type="term" value="P:nuclear polyadenylation-dependent snoRNA catabolic process"/>
    <property type="evidence" value="ECO:0007669"/>
    <property type="project" value="TreeGrafter"/>
</dbReference>
<protein>
    <recommendedName>
        <fullName evidence="7">HRDC domain-containing protein</fullName>
    </recommendedName>
</protein>
<evidence type="ECO:0000256" key="6">
    <source>
        <dbReference type="SAM" id="MobiDB-lite"/>
    </source>
</evidence>
<feature type="region of interest" description="Disordered" evidence="6">
    <location>
        <begin position="514"/>
        <end position="702"/>
    </location>
</feature>
<dbReference type="GO" id="GO:0071040">
    <property type="term" value="P:nuclear polyadenylation-dependent antisense transcript catabolic process"/>
    <property type="evidence" value="ECO:0007669"/>
    <property type="project" value="TreeGrafter"/>
</dbReference>
<name>A0A482XJG2_LAOST</name>
<reference evidence="8 9" key="1">
    <citation type="journal article" date="2017" name="Gigascience">
        <title>Genome sequence of the small brown planthopper, Laodelphax striatellus.</title>
        <authorList>
            <person name="Zhu J."/>
            <person name="Jiang F."/>
            <person name="Wang X."/>
            <person name="Yang P."/>
            <person name="Bao Y."/>
            <person name="Zhao W."/>
            <person name="Wang W."/>
            <person name="Lu H."/>
            <person name="Wang Q."/>
            <person name="Cui N."/>
            <person name="Li J."/>
            <person name="Chen X."/>
            <person name="Luo L."/>
            <person name="Yu J."/>
            <person name="Kang L."/>
            <person name="Cui F."/>
        </authorList>
    </citation>
    <scope>NUCLEOTIDE SEQUENCE [LARGE SCALE GENOMIC DNA]</scope>
    <source>
        <strain evidence="8">Lst14</strain>
    </source>
</reference>
<dbReference type="FunCoup" id="A0A482XJG2">
    <property type="interactions" value="2191"/>
</dbReference>
<gene>
    <name evidence="8" type="ORF">LSTR_LSTR004749</name>
</gene>
<dbReference type="GO" id="GO:0071044">
    <property type="term" value="P:histone mRNA catabolic process"/>
    <property type="evidence" value="ECO:0007669"/>
    <property type="project" value="TreeGrafter"/>
</dbReference>
<dbReference type="EMBL" id="QKKF02007188">
    <property type="protein sequence ID" value="RZF46036.1"/>
    <property type="molecule type" value="Genomic_DNA"/>
</dbReference>
<comment type="caution">
    <text evidence="8">The sequence shown here is derived from an EMBL/GenBank/DDBJ whole genome shotgun (WGS) entry which is preliminary data.</text>
</comment>
<dbReference type="SUPFAM" id="SSF47819">
    <property type="entry name" value="HRDC-like"/>
    <property type="match status" value="1"/>
</dbReference>
<feature type="compositionally biased region" description="Basic and acidic residues" evidence="6">
    <location>
        <begin position="647"/>
        <end position="682"/>
    </location>
</feature>
<dbReference type="GO" id="GO:0071038">
    <property type="term" value="P:TRAMP-dependent tRNA surveillance pathway"/>
    <property type="evidence" value="ECO:0007669"/>
    <property type="project" value="TreeGrafter"/>
</dbReference>
<dbReference type="Gene3D" id="1.10.150.80">
    <property type="entry name" value="HRDC domain"/>
    <property type="match status" value="1"/>
</dbReference>
<comment type="subcellular location">
    <subcellularLocation>
        <location evidence="1">Nucleus</location>
    </subcellularLocation>
</comment>
<dbReference type="InterPro" id="IPR012588">
    <property type="entry name" value="Exosome-assoc_fac_Rrp6_N"/>
</dbReference>
<dbReference type="InterPro" id="IPR012337">
    <property type="entry name" value="RNaseH-like_sf"/>
</dbReference>
<dbReference type="GO" id="GO:0071035">
    <property type="term" value="P:nuclear polyadenylation-dependent rRNA catabolic process"/>
    <property type="evidence" value="ECO:0007669"/>
    <property type="project" value="TreeGrafter"/>
</dbReference>
<dbReference type="InterPro" id="IPR045092">
    <property type="entry name" value="Rrp6-like"/>
</dbReference>
<dbReference type="PROSITE" id="PS50967">
    <property type="entry name" value="HRDC"/>
    <property type="match status" value="1"/>
</dbReference>
<evidence type="ECO:0000259" key="7">
    <source>
        <dbReference type="PROSITE" id="PS50967"/>
    </source>
</evidence>
<feature type="compositionally biased region" description="Basic and acidic residues" evidence="6">
    <location>
        <begin position="1"/>
        <end position="12"/>
    </location>
</feature>
<keyword evidence="4" id="KW-0539">Nucleus</keyword>
<dbReference type="GO" id="GO:0005730">
    <property type="term" value="C:nucleolus"/>
    <property type="evidence" value="ECO:0007669"/>
    <property type="project" value="TreeGrafter"/>
</dbReference>
<feature type="domain" description="HRDC" evidence="7">
    <location>
        <begin position="363"/>
        <end position="443"/>
    </location>
</feature>
<dbReference type="InterPro" id="IPR002562">
    <property type="entry name" value="3'-5'_exonuclease_dom"/>
</dbReference>
<dbReference type="STRING" id="195883.A0A482XJG2"/>
<dbReference type="Proteomes" id="UP000291343">
    <property type="component" value="Unassembled WGS sequence"/>
</dbReference>
<dbReference type="GO" id="GO:0071037">
    <property type="term" value="P:nuclear polyadenylation-dependent snRNA catabolic process"/>
    <property type="evidence" value="ECO:0007669"/>
    <property type="project" value="TreeGrafter"/>
</dbReference>
<dbReference type="PANTHER" id="PTHR12124:SF47">
    <property type="entry name" value="EXOSOME COMPONENT 10"/>
    <property type="match status" value="1"/>
</dbReference>
<dbReference type="InterPro" id="IPR002121">
    <property type="entry name" value="HRDC_dom"/>
</dbReference>
<evidence type="ECO:0000256" key="5">
    <source>
        <dbReference type="ARBA" id="ARBA00043957"/>
    </source>
</evidence>
<proteinExistence type="inferred from homology"/>
<dbReference type="SMR" id="A0A482XJG2"/>
<feature type="compositionally biased region" description="Basic and acidic residues" evidence="6">
    <location>
        <begin position="551"/>
        <end position="574"/>
    </location>
</feature>
<keyword evidence="2" id="KW-0698">rRNA processing</keyword>
<dbReference type="SUPFAM" id="SSF53098">
    <property type="entry name" value="Ribonuclease H-like"/>
    <property type="match status" value="1"/>
</dbReference>